<evidence type="ECO:0000259" key="5">
    <source>
        <dbReference type="Pfam" id="PF00206"/>
    </source>
</evidence>
<gene>
    <name evidence="7" type="ORF">NA57DRAFT_68799</name>
</gene>
<dbReference type="Pfam" id="PF00206">
    <property type="entry name" value="Lyase_1"/>
    <property type="match status" value="1"/>
</dbReference>
<reference evidence="7" key="1">
    <citation type="journal article" date="2020" name="Stud. Mycol.">
        <title>101 Dothideomycetes genomes: a test case for predicting lifestyles and emergence of pathogens.</title>
        <authorList>
            <person name="Haridas S."/>
            <person name="Albert R."/>
            <person name="Binder M."/>
            <person name="Bloem J."/>
            <person name="Labutti K."/>
            <person name="Salamov A."/>
            <person name="Andreopoulos B."/>
            <person name="Baker S."/>
            <person name="Barry K."/>
            <person name="Bills G."/>
            <person name="Bluhm B."/>
            <person name="Cannon C."/>
            <person name="Castanera R."/>
            <person name="Culley D."/>
            <person name="Daum C."/>
            <person name="Ezra D."/>
            <person name="Gonzalez J."/>
            <person name="Henrissat B."/>
            <person name="Kuo A."/>
            <person name="Liang C."/>
            <person name="Lipzen A."/>
            <person name="Lutzoni F."/>
            <person name="Magnuson J."/>
            <person name="Mondo S."/>
            <person name="Nolan M."/>
            <person name="Ohm R."/>
            <person name="Pangilinan J."/>
            <person name="Park H.-J."/>
            <person name="Ramirez L."/>
            <person name="Alfaro M."/>
            <person name="Sun H."/>
            <person name="Tritt A."/>
            <person name="Yoshinaga Y."/>
            <person name="Zwiers L.-H."/>
            <person name="Turgeon B."/>
            <person name="Goodwin S."/>
            <person name="Spatafora J."/>
            <person name="Crous P."/>
            <person name="Grigoriev I."/>
        </authorList>
    </citation>
    <scope>NUCLEOTIDE SEQUENCE</scope>
    <source>
        <strain evidence="7">CBS 133067</strain>
    </source>
</reference>
<accession>A0A9P4M4H2</accession>
<dbReference type="OrthoDB" id="1738025at2759"/>
<dbReference type="FunFam" id="1.10.40.30:FF:000002">
    <property type="entry name" value="Fumarate hydratase class II"/>
    <property type="match status" value="1"/>
</dbReference>
<dbReference type="GO" id="GO:0005739">
    <property type="term" value="C:mitochondrion"/>
    <property type="evidence" value="ECO:0007669"/>
    <property type="project" value="TreeGrafter"/>
</dbReference>
<protein>
    <recommendedName>
        <fullName evidence="2">fumarate hydratase</fullName>
        <ecNumber evidence="2">4.2.1.2</ecNumber>
    </recommendedName>
</protein>
<evidence type="ECO:0000313" key="8">
    <source>
        <dbReference type="Proteomes" id="UP000799772"/>
    </source>
</evidence>
<evidence type="ECO:0000259" key="6">
    <source>
        <dbReference type="Pfam" id="PF10415"/>
    </source>
</evidence>
<dbReference type="InterPro" id="IPR008948">
    <property type="entry name" value="L-Aspartase-like"/>
</dbReference>
<dbReference type="FunFam" id="1.10.275.10:FF:000001">
    <property type="entry name" value="Fumarate hydratase, mitochondrial"/>
    <property type="match status" value="1"/>
</dbReference>
<dbReference type="EMBL" id="ML978135">
    <property type="protein sequence ID" value="KAF2094287.1"/>
    <property type="molecule type" value="Genomic_DNA"/>
</dbReference>
<dbReference type="PANTHER" id="PTHR11444">
    <property type="entry name" value="ASPARTATEAMMONIA/ARGININOSUCCINATE/ADENYLOSUCCINATE LYASE"/>
    <property type="match status" value="1"/>
</dbReference>
<evidence type="ECO:0000256" key="1">
    <source>
        <dbReference type="ARBA" id="ARBA00009084"/>
    </source>
</evidence>
<dbReference type="PROSITE" id="PS00163">
    <property type="entry name" value="FUMARATE_LYASES"/>
    <property type="match status" value="1"/>
</dbReference>
<feature type="domain" description="Fumarase C C-terminal" evidence="6">
    <location>
        <begin position="414"/>
        <end position="466"/>
    </location>
</feature>
<dbReference type="InterPro" id="IPR000362">
    <property type="entry name" value="Fumarate_lyase_fam"/>
</dbReference>
<evidence type="ECO:0000313" key="7">
    <source>
        <dbReference type="EMBL" id="KAF2094287.1"/>
    </source>
</evidence>
<dbReference type="InterPro" id="IPR022761">
    <property type="entry name" value="Fumarate_lyase_N"/>
</dbReference>
<dbReference type="PRINTS" id="PR00149">
    <property type="entry name" value="FUMRATELYASE"/>
</dbReference>
<dbReference type="Pfam" id="PF10415">
    <property type="entry name" value="FumaraseC_C"/>
    <property type="match status" value="1"/>
</dbReference>
<dbReference type="Gene3D" id="1.10.40.30">
    <property type="entry name" value="Fumarase/aspartase (C-terminal domain)"/>
    <property type="match status" value="1"/>
</dbReference>
<dbReference type="InterPro" id="IPR018951">
    <property type="entry name" value="Fumarase_C_C"/>
</dbReference>
<dbReference type="CDD" id="cd01362">
    <property type="entry name" value="Fumarase_classII"/>
    <property type="match status" value="1"/>
</dbReference>
<dbReference type="GO" id="GO:0006106">
    <property type="term" value="P:fumarate metabolic process"/>
    <property type="evidence" value="ECO:0007669"/>
    <property type="project" value="InterPro"/>
</dbReference>
<dbReference type="Proteomes" id="UP000799772">
    <property type="component" value="Unassembled WGS sequence"/>
</dbReference>
<dbReference type="NCBIfam" id="TIGR00979">
    <property type="entry name" value="fumC_II"/>
    <property type="match status" value="1"/>
</dbReference>
<dbReference type="EC" id="4.2.1.2" evidence="2"/>
<evidence type="ECO:0000256" key="2">
    <source>
        <dbReference type="ARBA" id="ARBA00012921"/>
    </source>
</evidence>
<dbReference type="GO" id="GO:0006108">
    <property type="term" value="P:malate metabolic process"/>
    <property type="evidence" value="ECO:0007669"/>
    <property type="project" value="TreeGrafter"/>
</dbReference>
<dbReference type="Gene3D" id="1.10.275.10">
    <property type="entry name" value="Fumarase/aspartase (N-terminal domain)"/>
    <property type="match status" value="1"/>
</dbReference>
<keyword evidence="8" id="KW-1185">Reference proteome</keyword>
<dbReference type="GO" id="GO:0006099">
    <property type="term" value="P:tricarboxylic acid cycle"/>
    <property type="evidence" value="ECO:0007669"/>
    <property type="project" value="InterPro"/>
</dbReference>
<dbReference type="InterPro" id="IPR024083">
    <property type="entry name" value="Fumarase/histidase_N"/>
</dbReference>
<comment type="caution">
    <text evidence="7">The sequence shown here is derived from an EMBL/GenBank/DDBJ whole genome shotgun (WGS) entry which is preliminary data.</text>
</comment>
<dbReference type="GO" id="GO:0004333">
    <property type="term" value="F:fumarate hydratase activity"/>
    <property type="evidence" value="ECO:0007669"/>
    <property type="project" value="UniProtKB-EC"/>
</dbReference>
<comment type="function">
    <text evidence="4">Catalyzes the reversible stereospecific interconversion of fumarate to L-malate. In mitochondrion, catalyzes the hydration of fumarate to L-malate in the tricarboxylic acid (TCA) cycle to facilitate a transition step in the production of energy in the form of NADH. In cytoplasm and nucleus, involved in DNA repair in response to DNA damage: following DNA double-strand breaks (DSBs), translocates from the cytosol to the nucleus and promotes DNA repair by catalyzing the dehydration of L-malate to fumarate.</text>
</comment>
<feature type="domain" description="Fumarate lyase N-terminal" evidence="5">
    <location>
        <begin position="16"/>
        <end position="348"/>
    </location>
</feature>
<comment type="similarity">
    <text evidence="1">Belongs to the class-II fumarase/aspartase family. Fumarase subfamily.</text>
</comment>
<dbReference type="Gene3D" id="1.20.200.10">
    <property type="entry name" value="Fumarase/aspartase (Central domain)"/>
    <property type="match status" value="1"/>
</dbReference>
<proteinExistence type="inferred from homology"/>
<evidence type="ECO:0000256" key="4">
    <source>
        <dbReference type="ARBA" id="ARBA00056821"/>
    </source>
</evidence>
<dbReference type="HAMAP" id="MF_00743">
    <property type="entry name" value="FumaraseC"/>
    <property type="match status" value="1"/>
</dbReference>
<evidence type="ECO:0000256" key="3">
    <source>
        <dbReference type="ARBA" id="ARBA00023239"/>
    </source>
</evidence>
<dbReference type="AlphaFoldDB" id="A0A9P4M4H2"/>
<dbReference type="SUPFAM" id="SSF48557">
    <property type="entry name" value="L-aspartase-like"/>
    <property type="match status" value="1"/>
</dbReference>
<organism evidence="7 8">
    <name type="scientific">Rhizodiscina lignyota</name>
    <dbReference type="NCBI Taxonomy" id="1504668"/>
    <lineage>
        <taxon>Eukaryota</taxon>
        <taxon>Fungi</taxon>
        <taxon>Dikarya</taxon>
        <taxon>Ascomycota</taxon>
        <taxon>Pezizomycotina</taxon>
        <taxon>Dothideomycetes</taxon>
        <taxon>Pleosporomycetidae</taxon>
        <taxon>Aulographales</taxon>
        <taxon>Rhizodiscinaceae</taxon>
        <taxon>Rhizodiscina</taxon>
    </lineage>
</organism>
<keyword evidence="3" id="KW-0456">Lyase</keyword>
<dbReference type="PANTHER" id="PTHR11444:SF1">
    <property type="entry name" value="FUMARATE HYDRATASE, MITOCHONDRIAL"/>
    <property type="match status" value="1"/>
</dbReference>
<sequence length="475" mass="51237">MAQQHEQTRTETDAFGPIEVPADKYWGAQTQRSLQNFRINQPHDRMPPSLIRAWGILKGAAAHVNVEHKVLDPRLGEAIQKAAAEVASLDLIDHFPLVVWQTGSGTQTNMNSNEVISNRANEILGSQLGTKSPVHPNDHVNLSGSSNDGMATAMHISAVLDVEDLVLPALKSLRSAMEKKTKQFDHIIKIGRTHLQDAVPLSLGQEFSGFAKQLEYGQGRVEQALEGLRSLAMGGTATGSGLNTYEGFHAAFAKRVSEVTGKHFVAAENLFEAISANDAIVHASGALNTLACSLFKIAQDIRFEGCGPRCGLGELVLPENEPGSSFMPGKVNPTQCESMTMICAKVIGNHTAITIGGLSGQFQLNAFKPLLISDFLHSVRLLSDGMRSFEVNLLEGLQADEKRIKYLLDQSLMLVTCLSGTIGYDVASKVAKNAHKKGTTLRESAIELNALSGEKFDELVRPELMIAPSKLPGAA</sequence>
<dbReference type="InterPro" id="IPR005677">
    <property type="entry name" value="Fum_hydII"/>
</dbReference>
<name>A0A9P4M4H2_9PEZI</name>
<dbReference type="InterPro" id="IPR020557">
    <property type="entry name" value="Fumarate_lyase_CS"/>
</dbReference>
<dbReference type="FunFam" id="1.20.200.10:FF:000001">
    <property type="entry name" value="Fumarate hydratase, mitochondrial"/>
    <property type="match status" value="1"/>
</dbReference>